<gene>
    <name evidence="2" type="ORF">E2C01_064831</name>
</gene>
<protein>
    <submittedName>
        <fullName evidence="2">Uncharacterized protein</fullName>
    </submittedName>
</protein>
<reference evidence="2 3" key="1">
    <citation type="submission" date="2019-05" db="EMBL/GenBank/DDBJ databases">
        <title>Another draft genome of Portunus trituberculatus and its Hox gene families provides insights of decapod evolution.</title>
        <authorList>
            <person name="Jeong J.-H."/>
            <person name="Song I."/>
            <person name="Kim S."/>
            <person name="Choi T."/>
            <person name="Kim D."/>
            <person name="Ryu S."/>
            <person name="Kim W."/>
        </authorList>
    </citation>
    <scope>NUCLEOTIDE SEQUENCE [LARGE SCALE GENOMIC DNA]</scope>
    <source>
        <tissue evidence="2">Muscle</tissue>
    </source>
</reference>
<evidence type="ECO:0000256" key="1">
    <source>
        <dbReference type="SAM" id="MobiDB-lite"/>
    </source>
</evidence>
<organism evidence="2 3">
    <name type="scientific">Portunus trituberculatus</name>
    <name type="common">Swimming crab</name>
    <name type="synonym">Neptunus trituberculatus</name>
    <dbReference type="NCBI Taxonomy" id="210409"/>
    <lineage>
        <taxon>Eukaryota</taxon>
        <taxon>Metazoa</taxon>
        <taxon>Ecdysozoa</taxon>
        <taxon>Arthropoda</taxon>
        <taxon>Crustacea</taxon>
        <taxon>Multicrustacea</taxon>
        <taxon>Malacostraca</taxon>
        <taxon>Eumalacostraca</taxon>
        <taxon>Eucarida</taxon>
        <taxon>Decapoda</taxon>
        <taxon>Pleocyemata</taxon>
        <taxon>Brachyura</taxon>
        <taxon>Eubrachyura</taxon>
        <taxon>Portunoidea</taxon>
        <taxon>Portunidae</taxon>
        <taxon>Portuninae</taxon>
        <taxon>Portunus</taxon>
    </lineage>
</organism>
<name>A0A5B7HLE7_PORTR</name>
<sequence>MQQVEVGQLVWIKRDYTTSNYHVCRAADKVKPYIGHEDILLRERELYLPAEDDVEQEEENDPPRPRRNRLTLRYRDDDEPGMTRSNRPEDEVEQEENSDPEGEGEEDVVRYRRERRPVRRYVEER</sequence>
<dbReference type="Proteomes" id="UP000324222">
    <property type="component" value="Unassembled WGS sequence"/>
</dbReference>
<feature type="compositionally biased region" description="Acidic residues" evidence="1">
    <location>
        <begin position="90"/>
        <end position="106"/>
    </location>
</feature>
<accession>A0A5B7HLE7</accession>
<proteinExistence type="predicted"/>
<dbReference type="AlphaFoldDB" id="A0A5B7HLE7"/>
<feature type="region of interest" description="Disordered" evidence="1">
    <location>
        <begin position="50"/>
        <end position="125"/>
    </location>
</feature>
<dbReference type="EMBL" id="VSRR010031363">
    <property type="protein sequence ID" value="MPC70579.1"/>
    <property type="molecule type" value="Genomic_DNA"/>
</dbReference>
<keyword evidence="3" id="KW-1185">Reference proteome</keyword>
<feature type="compositionally biased region" description="Acidic residues" evidence="1">
    <location>
        <begin position="50"/>
        <end position="60"/>
    </location>
</feature>
<evidence type="ECO:0000313" key="2">
    <source>
        <dbReference type="EMBL" id="MPC70579.1"/>
    </source>
</evidence>
<evidence type="ECO:0000313" key="3">
    <source>
        <dbReference type="Proteomes" id="UP000324222"/>
    </source>
</evidence>
<comment type="caution">
    <text evidence="2">The sequence shown here is derived from an EMBL/GenBank/DDBJ whole genome shotgun (WGS) entry which is preliminary data.</text>
</comment>